<dbReference type="Gene3D" id="1.10.640.10">
    <property type="entry name" value="Haem peroxidase domain superfamily, animal type"/>
    <property type="match status" value="1"/>
</dbReference>
<sequence length="1898" mass="196000">MSLVAAIGQSATISAQAVTAPVGEGFTVTTSDLAFILKQIKIAEAHVANTTSVTGPCGALIGTGPNQIPDALTSYGLRTVDGSCNNLLAGRETYGASDQKFPRYTTPVFNDADPVPAGFGPAGPTSYKQKSGNVFDSKPRDISNLIVDQTSTNPAAVAAAGFPVRTQGNVGVHPCTTDPDPLPNPPVAGVPAGCVPSHDTLFIPNVTTDVGLSPPYNSMFTLFGQFFDHGVDQTVKSGGNVFVPLHADDPLVAGPDHISGNADDLPASQRFMVLTRAQNQPGPDGVLGDNPATPTDESADDVQEALNTDSPYVDQSQTYTSHPSHQVFVREYVKNTEGKPVSTGKLLGGAAGTNAANGMATWETVKTQAETLLGLHLTDKDVLNVPMIATDPYGKFILGPDRGLPQYVTSTGMVEGDTTNPVPVPANVKYFDTPFLTDIAHNADPSPQDTDHNPGTPPVTPVPDDDKVASADFASQAPGTYDDEMLDAHFIAGDGRVNENIGLTTIHQIFHSEHDRLVDDFKNTLTNDTSVTGIAALAEWKLASGTTDGWNGERLFQAARFVTEMEYQHLVFEEFARKVQPAVQPFHVYHTDVNGAIHAEFAHAVYRFGHSMLTETIARTNPDGTDNSIPLLNGFLNPPAFTDDGHGNQLTSQQAAGAVVMGMSDQTGNELDEFVTDTLRNNLLGLPLDLATINMTRAREAGVPPLNEVRRQLHDSTGDGQLAPYTSWADFGQNIKHPESLINFVAAYGTYPTIANATTLADKRAAAKAIVDPGPGATPPTAEMIDFMNSSGAWAGQETGLNKVDLWVGGLAEKTNLFGGLLGSTFNYVFENQLTDLQNGDRLYYLARTPGMNLRTQLEGNSFSEMIMRNTDGVNTLKADVFATADCKFQLGNLAGTPDGFTASGPSVADDTTTTDCNENALLLRKPDGTIQYQEKNTVDPSGINGQSVYNGTDSPDRVTGGNDNDTFWGNAGNDVMEGNGGDDVALGGDGNDRITDLSGADVLKGGPGNDYVNAGIGDDITMGGDGQDFMNGGANDNETFAGPGNDFVRAGDGADAVFGDGGDDWIQGGSGQDLLQGDHGAPFFDDPAQTKPGNDIMVGQVGENDYDAEGGDDLMASNAAIDRFAGAAGFDWAIHQYDTVGANDDMKINQNLGGLPLQIVVNRDRWQETEANSGSAFDDVIKGDDRAPSTVGGAGFSGCDVLDQAGIDRIAGLGAVLPAPSTPLDPIAAASAMGTCPLEGPVWGDGNILLGGLGSDRLEGRGADDVIDGDRYVQVRISVRSNPSDPASEIGSTDLMEHTYRPDSTHTLEADVAAGLIDPGNLVAVREVITPTAAQTSGNTDTAVFSGPAANYTVATTGGDGTLGSPGSTTTVTDNVGTDGTDTLRNIEALAFSDTVLPGAPVIGTATAGNARATVTWTAPTVGIASSFSVKVLDVTTNPAGVQVGNLLPAAGTDTSLVVPGLTNGNKYVFQVSATNAQGTGPFSVASNVVTPAPTAELAAADAPTAVTARAGDGTATLTWTAPVSDGGSPITGFRVRAFNGAAVAVTQQVTGNVTTAVVTGLANGTAYTFDVAAVNAAGTGAASAASAPVTPAPAAVAPAAAGSVRAVAGNALVTLSWSAPASNGGAQITGYEVRTFIGTGTTPVRTTTVGTGTGAVVAGLINATGYTFDVAAINAVGTGARSARTAITTPRSEFVAPTITSRNPAPGATSVSQATNLTVTFSEPVTNMSTRTVVLRLGTAVVPAAVTYNNATRIVTVNPSANLLADRTYSLAFSSIRDTAGNTMAPASWQFTAGPAPTLVAVSPASGARGVARTANVAARFSEPITGVSTRTVVLRLGTTVISAAVSYNSTTRTVTLNPSQTLAANRTYTVLVSSIRDMAGNPFVSRSWTFTTGTR</sequence>
<dbReference type="InterPro" id="IPR001343">
    <property type="entry name" value="Hemolysn_Ca-bd"/>
</dbReference>
<dbReference type="SUPFAM" id="SSF48113">
    <property type="entry name" value="Heme-dependent peroxidases"/>
    <property type="match status" value="1"/>
</dbReference>
<evidence type="ECO:0000256" key="2">
    <source>
        <dbReference type="ARBA" id="ARBA00022525"/>
    </source>
</evidence>
<evidence type="ECO:0000256" key="5">
    <source>
        <dbReference type="ARBA" id="ARBA00023295"/>
    </source>
</evidence>
<dbReference type="CDD" id="cd00063">
    <property type="entry name" value="FN3"/>
    <property type="match status" value="3"/>
</dbReference>
<dbReference type="Gene3D" id="2.60.40.1220">
    <property type="match status" value="2"/>
</dbReference>
<dbReference type="CDD" id="cd09821">
    <property type="entry name" value="An_peroxidase_bacterial_2"/>
    <property type="match status" value="1"/>
</dbReference>
<dbReference type="GO" id="GO:0005509">
    <property type="term" value="F:calcium ion binding"/>
    <property type="evidence" value="ECO:0007669"/>
    <property type="project" value="InterPro"/>
</dbReference>
<dbReference type="Pfam" id="PF00353">
    <property type="entry name" value="HemolysinCabind"/>
    <property type="match status" value="4"/>
</dbReference>
<reference evidence="9 10" key="1">
    <citation type="submission" date="2018-04" db="EMBL/GenBank/DDBJ databases">
        <title>Bacteria isolated from cave deposits of Manipur.</title>
        <authorList>
            <person name="Sahoo D."/>
            <person name="Sarangthem I."/>
            <person name="Nandeibam J."/>
        </authorList>
    </citation>
    <scope>NUCLEOTIDE SEQUENCE [LARGE SCALE GENOMIC DNA]</scope>
    <source>
        <strain evidence="10">mrc11</strain>
    </source>
</reference>
<gene>
    <name evidence="9" type="ORF">DBZ45_11440</name>
</gene>
<evidence type="ECO:0000256" key="1">
    <source>
        <dbReference type="ARBA" id="ARBA00004613"/>
    </source>
</evidence>
<keyword evidence="6" id="KW-0624">Polysaccharide degradation</keyword>
<dbReference type="PANTHER" id="PTHR11475:SF4">
    <property type="entry name" value="CHORION PEROXIDASE"/>
    <property type="match status" value="1"/>
</dbReference>
<dbReference type="GO" id="GO:0004601">
    <property type="term" value="F:peroxidase activity"/>
    <property type="evidence" value="ECO:0007669"/>
    <property type="project" value="UniProtKB-KW"/>
</dbReference>
<dbReference type="PROSITE" id="PS00330">
    <property type="entry name" value="HEMOLYSIN_CALCIUM"/>
    <property type="match status" value="1"/>
</dbReference>
<accession>A0A328HGD7</accession>
<keyword evidence="5" id="KW-0326">Glycosidase</keyword>
<dbReference type="GO" id="GO:0006979">
    <property type="term" value="P:response to oxidative stress"/>
    <property type="evidence" value="ECO:0007669"/>
    <property type="project" value="InterPro"/>
</dbReference>
<comment type="caution">
    <text evidence="9">The sequence shown here is derived from an EMBL/GenBank/DDBJ whole genome shotgun (WGS) entry which is preliminary data.</text>
</comment>
<keyword evidence="9" id="KW-0575">Peroxidase</keyword>
<dbReference type="InterPro" id="IPR011049">
    <property type="entry name" value="Serralysin-like_metalloprot_C"/>
</dbReference>
<name>A0A328HGD7_ARTGO</name>
<dbReference type="GO" id="GO:0000272">
    <property type="term" value="P:polysaccharide catabolic process"/>
    <property type="evidence" value="ECO:0007669"/>
    <property type="project" value="UniProtKB-KW"/>
</dbReference>
<dbReference type="PANTHER" id="PTHR11475">
    <property type="entry name" value="OXIDASE/PEROXIDASE"/>
    <property type="match status" value="1"/>
</dbReference>
<dbReference type="PROSITE" id="PS50292">
    <property type="entry name" value="PEROXIDASE_3"/>
    <property type="match status" value="1"/>
</dbReference>
<dbReference type="GO" id="GO:0016798">
    <property type="term" value="F:hydrolase activity, acting on glycosyl bonds"/>
    <property type="evidence" value="ECO:0007669"/>
    <property type="project" value="UniProtKB-KW"/>
</dbReference>
<dbReference type="InterPro" id="IPR018511">
    <property type="entry name" value="Hemolysin-typ_Ca-bd_CS"/>
</dbReference>
<feature type="region of interest" description="Disordered" evidence="7">
    <location>
        <begin position="278"/>
        <end position="302"/>
    </location>
</feature>
<proteinExistence type="predicted"/>
<evidence type="ECO:0000256" key="4">
    <source>
        <dbReference type="ARBA" id="ARBA00023180"/>
    </source>
</evidence>
<dbReference type="GO" id="GO:0020037">
    <property type="term" value="F:heme binding"/>
    <property type="evidence" value="ECO:0007669"/>
    <property type="project" value="InterPro"/>
</dbReference>
<dbReference type="InterPro" id="IPR010255">
    <property type="entry name" value="Haem_peroxidase_sf"/>
</dbReference>
<dbReference type="RefSeq" id="WP_111904028.1">
    <property type="nucleotide sequence ID" value="NZ_QLNP01000076.1"/>
</dbReference>
<evidence type="ECO:0000256" key="7">
    <source>
        <dbReference type="SAM" id="MobiDB-lite"/>
    </source>
</evidence>
<dbReference type="EMBL" id="QLNP01000076">
    <property type="protein sequence ID" value="RAM37191.1"/>
    <property type="molecule type" value="Genomic_DNA"/>
</dbReference>
<dbReference type="Proteomes" id="UP000249166">
    <property type="component" value="Unassembled WGS sequence"/>
</dbReference>
<evidence type="ECO:0000256" key="6">
    <source>
        <dbReference type="ARBA" id="ARBA00023326"/>
    </source>
</evidence>
<dbReference type="InterPro" id="IPR037120">
    <property type="entry name" value="Haem_peroxidase_sf_animal"/>
</dbReference>
<feature type="region of interest" description="Disordered" evidence="7">
    <location>
        <begin position="439"/>
        <end position="467"/>
    </location>
</feature>
<dbReference type="Pfam" id="PF13205">
    <property type="entry name" value="Big_5"/>
    <property type="match status" value="2"/>
</dbReference>
<evidence type="ECO:0000313" key="10">
    <source>
        <dbReference type="Proteomes" id="UP000249166"/>
    </source>
</evidence>
<feature type="domain" description="Fibronectin type-III" evidence="8">
    <location>
        <begin position="1501"/>
        <end position="1596"/>
    </location>
</feature>
<organism evidence="9 10">
    <name type="scientific">Arthrobacter globiformis</name>
    <dbReference type="NCBI Taxonomy" id="1665"/>
    <lineage>
        <taxon>Bacteria</taxon>
        <taxon>Bacillati</taxon>
        <taxon>Actinomycetota</taxon>
        <taxon>Actinomycetes</taxon>
        <taxon>Micrococcales</taxon>
        <taxon>Micrococcaceae</taxon>
        <taxon>Arthrobacter</taxon>
    </lineage>
</organism>
<dbReference type="InterPro" id="IPR036116">
    <property type="entry name" value="FN3_sf"/>
</dbReference>
<keyword evidence="5" id="KW-0378">Hydrolase</keyword>
<keyword evidence="9" id="KW-0560">Oxidoreductase</keyword>
<evidence type="ECO:0000256" key="3">
    <source>
        <dbReference type="ARBA" id="ARBA00022729"/>
    </source>
</evidence>
<comment type="subcellular location">
    <subcellularLocation>
        <location evidence="1">Secreted</location>
    </subcellularLocation>
</comment>
<dbReference type="InterPro" id="IPR013783">
    <property type="entry name" value="Ig-like_fold"/>
</dbReference>
<dbReference type="Pfam" id="PF00041">
    <property type="entry name" value="fn3"/>
    <property type="match status" value="3"/>
</dbReference>
<dbReference type="Gene3D" id="2.150.10.10">
    <property type="entry name" value="Serralysin-like metalloprotease, C-terminal"/>
    <property type="match status" value="1"/>
</dbReference>
<feature type="domain" description="Fibronectin type-III" evidence="8">
    <location>
        <begin position="1599"/>
        <end position="1694"/>
    </location>
</feature>
<dbReference type="SUPFAM" id="SSF49265">
    <property type="entry name" value="Fibronectin type III"/>
    <property type="match status" value="2"/>
</dbReference>
<dbReference type="Pfam" id="PF03098">
    <property type="entry name" value="An_peroxidase"/>
    <property type="match status" value="2"/>
</dbReference>
<feature type="domain" description="Fibronectin type-III" evidence="8">
    <location>
        <begin position="1398"/>
        <end position="1495"/>
    </location>
</feature>
<dbReference type="InterPro" id="IPR019791">
    <property type="entry name" value="Haem_peroxidase_animal"/>
</dbReference>
<protein>
    <submittedName>
        <fullName evidence="9">Heme peroxidase</fullName>
    </submittedName>
</protein>
<dbReference type="GO" id="GO:0005576">
    <property type="term" value="C:extracellular region"/>
    <property type="evidence" value="ECO:0007669"/>
    <property type="project" value="UniProtKB-SubCell"/>
</dbReference>
<dbReference type="InterPro" id="IPR032812">
    <property type="entry name" value="SbsA_Ig"/>
</dbReference>
<evidence type="ECO:0000313" key="9">
    <source>
        <dbReference type="EMBL" id="RAM37191.1"/>
    </source>
</evidence>
<keyword evidence="6" id="KW-0119">Carbohydrate metabolism</keyword>
<dbReference type="SUPFAM" id="SSF51120">
    <property type="entry name" value="beta-Roll"/>
    <property type="match status" value="2"/>
</dbReference>
<dbReference type="PROSITE" id="PS50853">
    <property type="entry name" value="FN3"/>
    <property type="match status" value="3"/>
</dbReference>
<dbReference type="SMART" id="SM00060">
    <property type="entry name" value="FN3"/>
    <property type="match status" value="3"/>
</dbReference>
<evidence type="ECO:0000259" key="8">
    <source>
        <dbReference type="PROSITE" id="PS50853"/>
    </source>
</evidence>
<dbReference type="InterPro" id="IPR014755">
    <property type="entry name" value="Cu-Rt/internalin_Ig-like"/>
</dbReference>
<keyword evidence="4" id="KW-0325">Glycoprotein</keyword>
<keyword evidence="2" id="KW-0964">Secreted</keyword>
<dbReference type="PRINTS" id="PR00313">
    <property type="entry name" value="CABNDNGRPT"/>
</dbReference>
<keyword evidence="3" id="KW-0732">Signal</keyword>
<dbReference type="Gene3D" id="2.60.40.10">
    <property type="entry name" value="Immunoglobulins"/>
    <property type="match status" value="3"/>
</dbReference>
<dbReference type="InterPro" id="IPR003961">
    <property type="entry name" value="FN3_dom"/>
</dbReference>